<dbReference type="Gene3D" id="3.30.70.1060">
    <property type="entry name" value="Dimeric alpha+beta barrel"/>
    <property type="match status" value="1"/>
</dbReference>
<name>A0A7G5FFV4_9CORY</name>
<dbReference type="Proteomes" id="UP000515570">
    <property type="component" value="Chromosome"/>
</dbReference>
<reference evidence="3 4" key="1">
    <citation type="submission" date="2020-07" db="EMBL/GenBank/DDBJ databases">
        <title>non toxigenic Corynebacterium sp. nov from a clinical source.</title>
        <authorList>
            <person name="Bernier A.-M."/>
            <person name="Bernard K."/>
        </authorList>
    </citation>
    <scope>NUCLEOTIDE SEQUENCE [LARGE SCALE GENOMIC DNA]</scope>
    <source>
        <strain evidence="4">NML 93-0612</strain>
    </source>
</reference>
<dbReference type="RefSeq" id="WP_182386316.1">
    <property type="nucleotide sequence ID" value="NZ_CP059833.1"/>
</dbReference>
<proteinExistence type="inferred from homology"/>
<feature type="domain" description="YCII-related" evidence="2">
    <location>
        <begin position="1"/>
        <end position="89"/>
    </location>
</feature>
<accession>A0A7G5FFV4</accession>
<keyword evidence="4" id="KW-1185">Reference proteome</keyword>
<gene>
    <name evidence="3" type="ORF">HW450_01740</name>
</gene>
<evidence type="ECO:0000259" key="2">
    <source>
        <dbReference type="Pfam" id="PF03795"/>
    </source>
</evidence>
<dbReference type="SUPFAM" id="SSF54909">
    <property type="entry name" value="Dimeric alpha+beta barrel"/>
    <property type="match status" value="1"/>
</dbReference>
<evidence type="ECO:0000313" key="4">
    <source>
        <dbReference type="Proteomes" id="UP000515570"/>
    </source>
</evidence>
<protein>
    <submittedName>
        <fullName evidence="3">YciI family protein</fullName>
    </submittedName>
</protein>
<evidence type="ECO:0000313" key="3">
    <source>
        <dbReference type="EMBL" id="QMV85495.1"/>
    </source>
</evidence>
<dbReference type="InterPro" id="IPR011008">
    <property type="entry name" value="Dimeric_a/b-barrel"/>
</dbReference>
<evidence type="ECO:0000256" key="1">
    <source>
        <dbReference type="ARBA" id="ARBA00007689"/>
    </source>
</evidence>
<dbReference type="PANTHER" id="PTHR37828">
    <property type="entry name" value="GSR2449 PROTEIN"/>
    <property type="match status" value="1"/>
</dbReference>
<dbReference type="PANTHER" id="PTHR37828:SF1">
    <property type="entry name" value="YCII-RELATED DOMAIN-CONTAINING PROTEIN"/>
    <property type="match status" value="1"/>
</dbReference>
<sequence>MKYFAVHYRYPADSEDIARVRPVHREFLATLKEQGALVGSGPFLDNTGGALIIIRLPEPATCADAEQLMDKDPFTLEGVLDGREIREWNPVLNVFS</sequence>
<organism evidence="3 4">
    <name type="scientific">Corynebacterium hindlerae</name>
    <dbReference type="NCBI Taxonomy" id="699041"/>
    <lineage>
        <taxon>Bacteria</taxon>
        <taxon>Bacillati</taxon>
        <taxon>Actinomycetota</taxon>
        <taxon>Actinomycetes</taxon>
        <taxon>Mycobacteriales</taxon>
        <taxon>Corynebacteriaceae</taxon>
        <taxon>Corynebacterium</taxon>
    </lineage>
</organism>
<comment type="similarity">
    <text evidence="1">Belongs to the YciI family.</text>
</comment>
<dbReference type="Pfam" id="PF03795">
    <property type="entry name" value="YCII"/>
    <property type="match status" value="1"/>
</dbReference>
<dbReference type="AlphaFoldDB" id="A0A7G5FFV4"/>
<dbReference type="InterPro" id="IPR005545">
    <property type="entry name" value="YCII"/>
</dbReference>
<dbReference type="EMBL" id="CP059833">
    <property type="protein sequence ID" value="QMV85495.1"/>
    <property type="molecule type" value="Genomic_DNA"/>
</dbReference>